<evidence type="ECO:0000313" key="8">
    <source>
        <dbReference type="EMBL" id="POS71930.1"/>
    </source>
</evidence>
<evidence type="ECO:0000256" key="4">
    <source>
        <dbReference type="ARBA" id="ARBA00022777"/>
    </source>
</evidence>
<reference evidence="8" key="1">
    <citation type="submission" date="2017-09" db="EMBL/GenBank/DDBJ databases">
        <title>Polyketide synthases of a Diaporthe helianthi virulent isolate.</title>
        <authorList>
            <person name="Baroncelli R."/>
        </authorList>
    </citation>
    <scope>NUCLEOTIDE SEQUENCE [LARGE SCALE GENOMIC DNA]</scope>
    <source>
        <strain evidence="8">7/96</strain>
    </source>
</reference>
<feature type="domain" description="Protein kinase" evidence="7">
    <location>
        <begin position="42"/>
        <end position="366"/>
    </location>
</feature>
<dbReference type="Gene3D" id="1.10.510.10">
    <property type="entry name" value="Transferase(Phosphotransferase) domain 1"/>
    <property type="match status" value="1"/>
</dbReference>
<dbReference type="SUPFAM" id="SSF56112">
    <property type="entry name" value="Protein kinase-like (PK-like)"/>
    <property type="match status" value="1"/>
</dbReference>
<dbReference type="PROSITE" id="PS50011">
    <property type="entry name" value="PROTEIN_KINASE_DOM"/>
    <property type="match status" value="1"/>
</dbReference>
<dbReference type="PANTHER" id="PTHR45646">
    <property type="entry name" value="SERINE/THREONINE-PROTEIN KINASE DOA-RELATED"/>
    <property type="match status" value="1"/>
</dbReference>
<evidence type="ECO:0000256" key="6">
    <source>
        <dbReference type="PROSITE-ProRule" id="PRU10141"/>
    </source>
</evidence>
<keyword evidence="2" id="KW-0808">Transferase</keyword>
<gene>
    <name evidence="8" type="ORF">DHEL01_v209673</name>
</gene>
<organism evidence="8 9">
    <name type="scientific">Diaporthe helianthi</name>
    <dbReference type="NCBI Taxonomy" id="158607"/>
    <lineage>
        <taxon>Eukaryota</taxon>
        <taxon>Fungi</taxon>
        <taxon>Dikarya</taxon>
        <taxon>Ascomycota</taxon>
        <taxon>Pezizomycotina</taxon>
        <taxon>Sordariomycetes</taxon>
        <taxon>Sordariomycetidae</taxon>
        <taxon>Diaporthales</taxon>
        <taxon>Diaporthaceae</taxon>
        <taxon>Diaporthe</taxon>
    </lineage>
</organism>
<keyword evidence="1" id="KW-0723">Serine/threonine-protein kinase</keyword>
<sequence>MSTQHEIEYHPLKSAWPHERTKRYRPGGFHPVVVGDVLGDRFEVLGKLGCGSFGIVWMCWDSKQSKLRAVKVIRADKSEQFHQSKVVLLEALSGGAGGTQISVEEAYKNHLGLPLEDFWQDGPNGRHLCLVMPVLGPSVFYAKTVFAGDVDRLRDVCAQLVKGLDFLHSKGMVHADLHLGNIVFQTRLDELGVEAVKSMLALYESEPLSRPGEDGPGPHGPKEIYECVNWFDADRAHLKDEIAIIDFDATFKSSDPPKFQTVHEHYRAPEQVFNGYASPASDLWALGCNMMLILGAAHPFLGSVPLNGRNMQGELSWWEYGLGPLPQPYRDTWIKHRIRDTVREGGVREAAWMEAGYARTKPWEPV</sequence>
<dbReference type="PANTHER" id="PTHR45646:SF11">
    <property type="entry name" value="SERINE_THREONINE-PROTEIN KINASE DOA"/>
    <property type="match status" value="1"/>
</dbReference>
<dbReference type="SMART" id="SM00220">
    <property type="entry name" value="S_TKc"/>
    <property type="match status" value="1"/>
</dbReference>
<keyword evidence="9" id="KW-1185">Reference proteome</keyword>
<keyword evidence="5 6" id="KW-0067">ATP-binding</keyword>
<name>A0A2P5HNV0_DIAHE</name>
<evidence type="ECO:0000256" key="2">
    <source>
        <dbReference type="ARBA" id="ARBA00022679"/>
    </source>
</evidence>
<protein>
    <submittedName>
        <fullName evidence="8">CMGC/SRPK protein kinase</fullName>
    </submittedName>
</protein>
<evidence type="ECO:0000256" key="1">
    <source>
        <dbReference type="ARBA" id="ARBA00022527"/>
    </source>
</evidence>
<dbReference type="GO" id="GO:0005634">
    <property type="term" value="C:nucleus"/>
    <property type="evidence" value="ECO:0007669"/>
    <property type="project" value="TreeGrafter"/>
</dbReference>
<dbReference type="OrthoDB" id="5979581at2759"/>
<dbReference type="STRING" id="158607.A0A2P5HNV0"/>
<dbReference type="Pfam" id="PF00069">
    <property type="entry name" value="Pkinase"/>
    <property type="match status" value="1"/>
</dbReference>
<dbReference type="GO" id="GO:0004674">
    <property type="term" value="F:protein serine/threonine kinase activity"/>
    <property type="evidence" value="ECO:0007669"/>
    <property type="project" value="UniProtKB-KW"/>
</dbReference>
<dbReference type="InterPro" id="IPR051175">
    <property type="entry name" value="CLK_kinases"/>
</dbReference>
<dbReference type="InParanoid" id="A0A2P5HNV0"/>
<dbReference type="Proteomes" id="UP000094444">
    <property type="component" value="Unassembled WGS sequence"/>
</dbReference>
<dbReference type="InterPro" id="IPR011009">
    <property type="entry name" value="Kinase-like_dom_sf"/>
</dbReference>
<dbReference type="GO" id="GO:0005524">
    <property type="term" value="F:ATP binding"/>
    <property type="evidence" value="ECO:0007669"/>
    <property type="project" value="UniProtKB-UniRule"/>
</dbReference>
<evidence type="ECO:0000259" key="7">
    <source>
        <dbReference type="PROSITE" id="PS50011"/>
    </source>
</evidence>
<dbReference type="PROSITE" id="PS00107">
    <property type="entry name" value="PROTEIN_KINASE_ATP"/>
    <property type="match status" value="1"/>
</dbReference>
<evidence type="ECO:0000256" key="3">
    <source>
        <dbReference type="ARBA" id="ARBA00022741"/>
    </source>
</evidence>
<comment type="caution">
    <text evidence="8">The sequence shown here is derived from an EMBL/GenBank/DDBJ whole genome shotgun (WGS) entry which is preliminary data.</text>
</comment>
<evidence type="ECO:0000256" key="5">
    <source>
        <dbReference type="ARBA" id="ARBA00022840"/>
    </source>
</evidence>
<accession>A0A2P5HNV0</accession>
<feature type="binding site" evidence="6">
    <location>
        <position position="71"/>
    </location>
    <ligand>
        <name>ATP</name>
        <dbReference type="ChEBI" id="CHEBI:30616"/>
    </ligand>
</feature>
<dbReference type="Gene3D" id="3.30.200.20">
    <property type="entry name" value="Phosphorylase Kinase, domain 1"/>
    <property type="match status" value="1"/>
</dbReference>
<evidence type="ECO:0000313" key="9">
    <source>
        <dbReference type="Proteomes" id="UP000094444"/>
    </source>
</evidence>
<keyword evidence="4 8" id="KW-0418">Kinase</keyword>
<keyword evidence="3 6" id="KW-0547">Nucleotide-binding</keyword>
<proteinExistence type="predicted"/>
<dbReference type="InterPro" id="IPR017441">
    <property type="entry name" value="Protein_kinase_ATP_BS"/>
</dbReference>
<dbReference type="EMBL" id="MAVT02001130">
    <property type="protein sequence ID" value="POS71930.1"/>
    <property type="molecule type" value="Genomic_DNA"/>
</dbReference>
<dbReference type="InterPro" id="IPR000719">
    <property type="entry name" value="Prot_kinase_dom"/>
</dbReference>
<dbReference type="AlphaFoldDB" id="A0A2P5HNV0"/>